<evidence type="ECO:0000256" key="1">
    <source>
        <dbReference type="SAM" id="MobiDB-lite"/>
    </source>
</evidence>
<keyword evidence="3" id="KW-1185">Reference proteome</keyword>
<evidence type="ECO:0000313" key="2">
    <source>
        <dbReference type="EMBL" id="AEO59459.1"/>
    </source>
</evidence>
<dbReference type="OrthoDB" id="4590340at2759"/>
<proteinExistence type="predicted"/>
<accession>G2QGV2</accession>
<name>G2QGV2_THET4</name>
<dbReference type="InParanoid" id="G2QGV2"/>
<dbReference type="VEuPathDB" id="FungiDB:MYCTH_2307804"/>
<evidence type="ECO:0000313" key="3">
    <source>
        <dbReference type="Proteomes" id="UP000007322"/>
    </source>
</evidence>
<dbReference type="eggNOG" id="ENOG502RJ70">
    <property type="taxonomic scope" value="Eukaryota"/>
</dbReference>
<gene>
    <name evidence="2" type="ORF">MYCTH_2307804</name>
</gene>
<dbReference type="RefSeq" id="XP_003664704.1">
    <property type="nucleotide sequence ID" value="XM_003664656.1"/>
</dbReference>
<sequence length="263" mass="28694">MKAVPYHHPVSTTRAVSHSRLPMTTVRPCAAESARGQQRLVDTVNERQAPATPATQSSRTAQRPRRNSGPGRHGVPATKINKASGSRNRIGLWLENIDPAHGLPPTLQALSPASSETWTRRRSASLSVPSSLDAARMARDPRAPRMPLADITSLVLAAESPSSFGSRNQSDARPQSSKMEMEPQSPKQRRPFSVPDLTGAVDMLTASEARHLLLMSARSDTSLANAIKEIAISRASIRSTQEFEQSYLADTFICDEDRIPTER</sequence>
<dbReference type="AlphaFoldDB" id="G2QGV2"/>
<dbReference type="GeneID" id="11506310"/>
<dbReference type="HOGENOM" id="CLU_1058390_0_0_1"/>
<reference evidence="2 3" key="1">
    <citation type="journal article" date="2011" name="Nat. Biotechnol.">
        <title>Comparative genomic analysis of the thermophilic biomass-degrading fungi Myceliophthora thermophila and Thielavia terrestris.</title>
        <authorList>
            <person name="Berka R.M."/>
            <person name="Grigoriev I.V."/>
            <person name="Otillar R."/>
            <person name="Salamov A."/>
            <person name="Grimwood J."/>
            <person name="Reid I."/>
            <person name="Ishmael N."/>
            <person name="John T."/>
            <person name="Darmond C."/>
            <person name="Moisan M.-C."/>
            <person name="Henrissat B."/>
            <person name="Coutinho P.M."/>
            <person name="Lombard V."/>
            <person name="Natvig D.O."/>
            <person name="Lindquist E."/>
            <person name="Schmutz J."/>
            <person name="Lucas S."/>
            <person name="Harris P."/>
            <person name="Powlowski J."/>
            <person name="Bellemare A."/>
            <person name="Taylor D."/>
            <person name="Butler G."/>
            <person name="de Vries R.P."/>
            <person name="Allijn I.E."/>
            <person name="van den Brink J."/>
            <person name="Ushinsky S."/>
            <person name="Storms R."/>
            <person name="Powell A.J."/>
            <person name="Paulsen I.T."/>
            <person name="Elbourne L.D.H."/>
            <person name="Baker S.E."/>
            <person name="Magnuson J."/>
            <person name="LaBoissiere S."/>
            <person name="Clutterbuck A.J."/>
            <person name="Martinez D."/>
            <person name="Wogulis M."/>
            <person name="de Leon A.L."/>
            <person name="Rey M.W."/>
            <person name="Tsang A."/>
        </authorList>
    </citation>
    <scope>NUCLEOTIDE SEQUENCE [LARGE SCALE GENOMIC DNA]</scope>
    <source>
        <strain evidence="3">ATCC 42464 / BCRC 31852 / DSM 1799</strain>
    </source>
</reference>
<protein>
    <submittedName>
        <fullName evidence="2">Uncharacterized protein</fullName>
    </submittedName>
</protein>
<feature type="region of interest" description="Disordered" evidence="1">
    <location>
        <begin position="159"/>
        <end position="195"/>
    </location>
</feature>
<feature type="region of interest" description="Disordered" evidence="1">
    <location>
        <begin position="29"/>
        <end position="86"/>
    </location>
</feature>
<dbReference type="Proteomes" id="UP000007322">
    <property type="component" value="Chromosome 4"/>
</dbReference>
<dbReference type="EMBL" id="CP003005">
    <property type="protein sequence ID" value="AEO59459.1"/>
    <property type="molecule type" value="Genomic_DNA"/>
</dbReference>
<organism evidence="2 3">
    <name type="scientific">Thermothelomyces thermophilus (strain ATCC 42464 / BCRC 31852 / DSM 1799)</name>
    <name type="common">Sporotrichum thermophile</name>
    <dbReference type="NCBI Taxonomy" id="573729"/>
    <lineage>
        <taxon>Eukaryota</taxon>
        <taxon>Fungi</taxon>
        <taxon>Dikarya</taxon>
        <taxon>Ascomycota</taxon>
        <taxon>Pezizomycotina</taxon>
        <taxon>Sordariomycetes</taxon>
        <taxon>Sordariomycetidae</taxon>
        <taxon>Sordariales</taxon>
        <taxon>Chaetomiaceae</taxon>
        <taxon>Thermothelomyces</taxon>
    </lineage>
</organism>
<feature type="compositionally biased region" description="Polar residues" evidence="1">
    <location>
        <begin position="160"/>
        <end position="178"/>
    </location>
</feature>
<dbReference type="KEGG" id="mtm:MYCTH_2307804"/>